<name>U1WDJ6_ANEAE</name>
<sequence length="182" mass="21744">MRRKESVMTSPGTPFRIESYKHDQLFHRSWDKTLMLHLSDAVLIGGNDNVRVTESDGREWRTREPAICTFGRGQWFNTIAMIRTDGIYYYCNIGSPFSLRNDVVTYIDYDLDVKVYPDMSYTILDKEEFALHSRRMQYPQEVIDMVYKGVQEVVTWIQERRGPFHPGFVDRWYERYLHLRNP</sequence>
<feature type="domain" description="DUF402" evidence="4">
    <location>
        <begin position="27"/>
        <end position="161"/>
    </location>
</feature>
<dbReference type="InterPro" id="IPR035930">
    <property type="entry name" value="FomD-like_sf"/>
</dbReference>
<comment type="caution">
    <text evidence="5">The sequence shown here is derived from an EMBL/GenBank/DDBJ whole genome shotgun (WGS) entry which is preliminary data.</text>
</comment>
<dbReference type="InterPro" id="IPR016882">
    <property type="entry name" value="SA1684"/>
</dbReference>
<dbReference type="NCBIfam" id="NF010183">
    <property type="entry name" value="PRK13662.1"/>
    <property type="match status" value="1"/>
</dbReference>
<organism evidence="5 6">
    <name type="scientific">Aneurinibacillus aneurinilyticus ATCC 12856</name>
    <dbReference type="NCBI Taxonomy" id="649747"/>
    <lineage>
        <taxon>Bacteria</taxon>
        <taxon>Bacillati</taxon>
        <taxon>Bacillota</taxon>
        <taxon>Bacilli</taxon>
        <taxon>Bacillales</taxon>
        <taxon>Paenibacillaceae</taxon>
        <taxon>Aneurinibacillus group</taxon>
        <taxon>Aneurinibacillus</taxon>
    </lineage>
</organism>
<dbReference type="PIRSF" id="PIRSF028345">
    <property type="entry name" value="UCP028345"/>
    <property type="match status" value="1"/>
</dbReference>
<dbReference type="InterPro" id="IPR050212">
    <property type="entry name" value="Ntdp-like"/>
</dbReference>
<dbReference type="PANTHER" id="PTHR39159">
    <property type="match status" value="1"/>
</dbReference>
<evidence type="ECO:0000313" key="5">
    <source>
        <dbReference type="EMBL" id="ERI06624.1"/>
    </source>
</evidence>
<dbReference type="Pfam" id="PF04167">
    <property type="entry name" value="DUF402"/>
    <property type="match status" value="1"/>
</dbReference>
<dbReference type="STRING" id="649747.HMPREF0083_05248"/>
<dbReference type="HOGENOM" id="CLU_109787_1_0_9"/>
<dbReference type="PANTHER" id="PTHR39159:SF1">
    <property type="entry name" value="UPF0374 PROTEIN YGAC"/>
    <property type="match status" value="1"/>
</dbReference>
<gene>
    <name evidence="5" type="ORF">HMPREF0083_05248</name>
</gene>
<accession>U1WDJ6</accession>
<dbReference type="Gene3D" id="2.40.380.10">
    <property type="entry name" value="FomD-like"/>
    <property type="match status" value="1"/>
</dbReference>
<dbReference type="GO" id="GO:0016787">
    <property type="term" value="F:hydrolase activity"/>
    <property type="evidence" value="ECO:0007669"/>
    <property type="project" value="UniProtKB-KW"/>
</dbReference>
<evidence type="ECO:0000313" key="6">
    <source>
        <dbReference type="Proteomes" id="UP000016511"/>
    </source>
</evidence>
<reference evidence="5 6" key="1">
    <citation type="submission" date="2013-08" db="EMBL/GenBank/DDBJ databases">
        <authorList>
            <person name="Weinstock G."/>
            <person name="Sodergren E."/>
            <person name="Wylie T."/>
            <person name="Fulton L."/>
            <person name="Fulton R."/>
            <person name="Fronick C."/>
            <person name="O'Laughlin M."/>
            <person name="Godfrey J."/>
            <person name="Miner T."/>
            <person name="Herter B."/>
            <person name="Appelbaum E."/>
            <person name="Cordes M."/>
            <person name="Lek S."/>
            <person name="Wollam A."/>
            <person name="Pepin K.H."/>
            <person name="Palsikar V.B."/>
            <person name="Mitreva M."/>
            <person name="Wilson R.K."/>
        </authorList>
    </citation>
    <scope>NUCLEOTIDE SEQUENCE [LARGE SCALE GENOMIC DNA]</scope>
    <source>
        <strain evidence="5 6">ATCC 12856</strain>
    </source>
</reference>
<dbReference type="AlphaFoldDB" id="U1WDJ6"/>
<keyword evidence="6" id="KW-1185">Reference proteome</keyword>
<evidence type="ECO:0000259" key="4">
    <source>
        <dbReference type="Pfam" id="PF04167"/>
    </source>
</evidence>
<proteinExistence type="predicted"/>
<evidence type="ECO:0000256" key="3">
    <source>
        <dbReference type="ARBA" id="ARBA00022842"/>
    </source>
</evidence>
<dbReference type="Proteomes" id="UP000016511">
    <property type="component" value="Unassembled WGS sequence"/>
</dbReference>
<keyword evidence="1" id="KW-0479">Metal-binding</keyword>
<dbReference type="PATRIC" id="fig|649747.3.peg.4719"/>
<evidence type="ECO:0000256" key="1">
    <source>
        <dbReference type="ARBA" id="ARBA00022723"/>
    </source>
</evidence>
<dbReference type="GO" id="GO:0046872">
    <property type="term" value="F:metal ion binding"/>
    <property type="evidence" value="ECO:0007669"/>
    <property type="project" value="UniProtKB-KW"/>
</dbReference>
<dbReference type="eggNOG" id="COG3557">
    <property type="taxonomic scope" value="Bacteria"/>
</dbReference>
<keyword evidence="3" id="KW-0460">Magnesium</keyword>
<dbReference type="EMBL" id="AWSJ01000320">
    <property type="protein sequence ID" value="ERI06624.1"/>
    <property type="molecule type" value="Genomic_DNA"/>
</dbReference>
<keyword evidence="2" id="KW-0378">Hydrolase</keyword>
<evidence type="ECO:0000256" key="2">
    <source>
        <dbReference type="ARBA" id="ARBA00022801"/>
    </source>
</evidence>
<dbReference type="InterPro" id="IPR007295">
    <property type="entry name" value="DUF402"/>
</dbReference>
<protein>
    <recommendedName>
        <fullName evidence="4">DUF402 domain-containing protein</fullName>
    </recommendedName>
</protein>
<dbReference type="SUPFAM" id="SSF159234">
    <property type="entry name" value="FomD-like"/>
    <property type="match status" value="1"/>
</dbReference>